<dbReference type="Gene3D" id="3.20.20.450">
    <property type="entry name" value="EAL domain"/>
    <property type="match status" value="1"/>
</dbReference>
<feature type="transmembrane region" description="Helical" evidence="2">
    <location>
        <begin position="252"/>
        <end position="270"/>
    </location>
</feature>
<feature type="transmembrane region" description="Helical" evidence="2">
    <location>
        <begin position="181"/>
        <end position="206"/>
    </location>
</feature>
<dbReference type="GO" id="GO:0071111">
    <property type="term" value="F:cyclic-guanylate-specific phosphodiesterase activity"/>
    <property type="evidence" value="ECO:0007669"/>
    <property type="project" value="InterPro"/>
</dbReference>
<dbReference type="EMBL" id="SOHA01000006">
    <property type="protein sequence ID" value="TFD32684.1"/>
    <property type="molecule type" value="Genomic_DNA"/>
</dbReference>
<keyword evidence="2" id="KW-1133">Transmembrane helix</keyword>
<dbReference type="InterPro" id="IPR000160">
    <property type="entry name" value="GGDEF_dom"/>
</dbReference>
<feature type="region of interest" description="Disordered" evidence="1">
    <location>
        <begin position="769"/>
        <end position="790"/>
    </location>
</feature>
<protein>
    <submittedName>
        <fullName evidence="5">EAL domain-containing protein</fullName>
    </submittedName>
</protein>
<feature type="transmembrane region" description="Helical" evidence="2">
    <location>
        <begin position="218"/>
        <end position="240"/>
    </location>
</feature>
<evidence type="ECO:0000259" key="4">
    <source>
        <dbReference type="PROSITE" id="PS50887"/>
    </source>
</evidence>
<dbReference type="InterPro" id="IPR029787">
    <property type="entry name" value="Nucleotide_cyclase"/>
</dbReference>
<feature type="transmembrane region" description="Helical" evidence="2">
    <location>
        <begin position="124"/>
        <end position="142"/>
    </location>
</feature>
<dbReference type="CDD" id="cd01948">
    <property type="entry name" value="EAL"/>
    <property type="match status" value="1"/>
</dbReference>
<feature type="transmembrane region" description="Helical" evidence="2">
    <location>
        <begin position="32"/>
        <end position="51"/>
    </location>
</feature>
<dbReference type="FunFam" id="3.20.20.450:FF:000001">
    <property type="entry name" value="Cyclic di-GMP phosphodiesterase yahA"/>
    <property type="match status" value="1"/>
</dbReference>
<dbReference type="OrthoDB" id="23692at2"/>
<dbReference type="CDD" id="cd01949">
    <property type="entry name" value="GGDEF"/>
    <property type="match status" value="1"/>
</dbReference>
<dbReference type="Pfam" id="PF00563">
    <property type="entry name" value="EAL"/>
    <property type="match status" value="1"/>
</dbReference>
<organism evidence="5 6">
    <name type="scientific">Cryobacterium cryoconiti</name>
    <dbReference type="NCBI Taxonomy" id="1259239"/>
    <lineage>
        <taxon>Bacteria</taxon>
        <taxon>Bacillati</taxon>
        <taxon>Actinomycetota</taxon>
        <taxon>Actinomycetes</taxon>
        <taxon>Micrococcales</taxon>
        <taxon>Microbacteriaceae</taxon>
        <taxon>Cryobacterium</taxon>
    </lineage>
</organism>
<dbReference type="InterPro" id="IPR035919">
    <property type="entry name" value="EAL_sf"/>
</dbReference>
<reference evidence="5 6" key="1">
    <citation type="submission" date="2019-03" db="EMBL/GenBank/DDBJ databases">
        <title>Genomics of glacier-inhabiting Cryobacterium strains.</title>
        <authorList>
            <person name="Liu Q."/>
            <person name="Xin Y.-H."/>
        </authorList>
    </citation>
    <scope>NUCLEOTIDE SEQUENCE [LARGE SCALE GENOMIC DNA]</scope>
    <source>
        <strain evidence="5 6">TMT1-51</strain>
    </source>
</reference>
<dbReference type="NCBIfam" id="TIGR00254">
    <property type="entry name" value="GGDEF"/>
    <property type="match status" value="1"/>
</dbReference>
<gene>
    <name evidence="5" type="ORF">E3T49_04160</name>
</gene>
<name>A0A4Y8JXP0_9MICO</name>
<evidence type="ECO:0000256" key="1">
    <source>
        <dbReference type="SAM" id="MobiDB-lite"/>
    </source>
</evidence>
<dbReference type="PANTHER" id="PTHR33121:SF70">
    <property type="entry name" value="SIGNALING PROTEIN YKOW"/>
    <property type="match status" value="1"/>
</dbReference>
<dbReference type="AlphaFoldDB" id="A0A4Y8JXP0"/>
<accession>A0A4Y8JXP0</accession>
<feature type="domain" description="EAL" evidence="3">
    <location>
        <begin position="509"/>
        <end position="762"/>
    </location>
</feature>
<evidence type="ECO:0000256" key="2">
    <source>
        <dbReference type="SAM" id="Phobius"/>
    </source>
</evidence>
<evidence type="ECO:0000313" key="6">
    <source>
        <dbReference type="Proteomes" id="UP000297472"/>
    </source>
</evidence>
<dbReference type="Proteomes" id="UP000297472">
    <property type="component" value="Unassembled WGS sequence"/>
</dbReference>
<keyword evidence="6" id="KW-1185">Reference proteome</keyword>
<feature type="domain" description="GGDEF" evidence="4">
    <location>
        <begin position="369"/>
        <end position="503"/>
    </location>
</feature>
<dbReference type="Gene3D" id="3.30.70.270">
    <property type="match status" value="1"/>
</dbReference>
<dbReference type="InterPro" id="IPR043128">
    <property type="entry name" value="Rev_trsase/Diguanyl_cyclase"/>
</dbReference>
<dbReference type="SUPFAM" id="SSF141868">
    <property type="entry name" value="EAL domain-like"/>
    <property type="match status" value="1"/>
</dbReference>
<dbReference type="SMART" id="SM00267">
    <property type="entry name" value="GGDEF"/>
    <property type="match status" value="1"/>
</dbReference>
<dbReference type="InterPro" id="IPR050706">
    <property type="entry name" value="Cyclic-di-GMP_PDE-like"/>
</dbReference>
<feature type="transmembrane region" description="Helical" evidence="2">
    <location>
        <begin position="154"/>
        <end position="175"/>
    </location>
</feature>
<evidence type="ECO:0000313" key="5">
    <source>
        <dbReference type="EMBL" id="TFD32684.1"/>
    </source>
</evidence>
<dbReference type="PROSITE" id="PS50883">
    <property type="entry name" value="EAL"/>
    <property type="match status" value="1"/>
</dbReference>
<dbReference type="Pfam" id="PF00990">
    <property type="entry name" value="GGDEF"/>
    <property type="match status" value="1"/>
</dbReference>
<evidence type="ECO:0000259" key="3">
    <source>
        <dbReference type="PROSITE" id="PS50883"/>
    </source>
</evidence>
<dbReference type="PROSITE" id="PS50887">
    <property type="entry name" value="GGDEF"/>
    <property type="match status" value="1"/>
</dbReference>
<feature type="transmembrane region" description="Helical" evidence="2">
    <location>
        <begin position="282"/>
        <end position="303"/>
    </location>
</feature>
<dbReference type="PANTHER" id="PTHR33121">
    <property type="entry name" value="CYCLIC DI-GMP PHOSPHODIESTERASE PDEF"/>
    <property type="match status" value="1"/>
</dbReference>
<dbReference type="SMART" id="SM00052">
    <property type="entry name" value="EAL"/>
    <property type="match status" value="1"/>
</dbReference>
<feature type="compositionally biased region" description="Polar residues" evidence="1">
    <location>
        <begin position="10"/>
        <end position="21"/>
    </location>
</feature>
<proteinExistence type="predicted"/>
<comment type="caution">
    <text evidence="5">The sequence shown here is derived from an EMBL/GenBank/DDBJ whole genome shotgun (WGS) entry which is preliminary data.</text>
</comment>
<feature type="transmembrane region" description="Helical" evidence="2">
    <location>
        <begin position="91"/>
        <end position="112"/>
    </location>
</feature>
<keyword evidence="2" id="KW-0472">Membrane</keyword>
<sequence>MALRSPRSPTPLNRTVRTQSMPALRPRRSHTWLLWLLGVLVVCSVVTPLLTGVGMPVAVAAGANVLAQWVTAVVCWVEVRRVGTGRYLEPLVASAVTAFAAGHTGYLVTLGGAPALPFPSLADAGHLLFNPLILAALFVLVYRQLRTLSWPVTLDSAVGVFGAAAVLSVVLGPVLETDGGMPSLAALVAVAYPSWDLTMMAVVAGIASARGLSVGRNWNLLILGLFIFTVTDTLFAFRVTGPGFTIGTPLDLGWTVGLALIAVWLRSSTLPSSRPSRPVRGAWAMVVPSIAMSCGLVVLVTASRVDVPITAVVLASLALIGASIRTALAFRDLGRMVNLRTQTRTDDLTGLPNRRSLYADVPGLLAGGNRRALLVLDLDRFKEVNDSLGHDAGDRLLVQVGARLSAQLGPDDLLARLGGDEFAILLDGAEAADAETAAVMVLDALAVPFTLAGIALTTTASIGIALYPAQGADLTVLLRKADMAMYKAKSARTGHHVYRSTDDSHGDTRLRTLEELRNALAENELVLHFQPKIELATGAVQGVEALVRWQHPTRGLLYPDAFLELAEESGLMPGLTQVVLAQALDQAARWQAQGTPLSVAVNFSGSSLVDESLPERIAAMLLARALPSSALQVEVTEDFLMADRARAHDILSRLRVRGVRIAVDDFGTGYSSLAYLRDLPIDQLKLDRSFVSPMTDDPRAAALVSSTVILAHSLGLTMVAEGIEDAEAYAALARFGCDQGQGYYMSRPVPAADFDLWLARRHPESQALWRDHGAGDPITLPSSEEPLVLG</sequence>
<feature type="transmembrane region" description="Helical" evidence="2">
    <location>
        <begin position="57"/>
        <end position="79"/>
    </location>
</feature>
<feature type="region of interest" description="Disordered" evidence="1">
    <location>
        <begin position="1"/>
        <end position="21"/>
    </location>
</feature>
<feature type="transmembrane region" description="Helical" evidence="2">
    <location>
        <begin position="309"/>
        <end position="330"/>
    </location>
</feature>
<keyword evidence="2" id="KW-0812">Transmembrane</keyword>
<dbReference type="SUPFAM" id="SSF55073">
    <property type="entry name" value="Nucleotide cyclase"/>
    <property type="match status" value="1"/>
</dbReference>
<dbReference type="InterPro" id="IPR001633">
    <property type="entry name" value="EAL_dom"/>
</dbReference>